<protein>
    <submittedName>
        <fullName evidence="1 3">Uncharacterized protein</fullName>
    </submittedName>
</protein>
<dbReference type="AlphaFoldDB" id="A0A183SV58"/>
<reference evidence="1 2" key="2">
    <citation type="submission" date="2018-11" db="EMBL/GenBank/DDBJ databases">
        <authorList>
            <consortium name="Pathogen Informatics"/>
        </authorList>
    </citation>
    <scope>NUCLEOTIDE SEQUENCE [LARGE SCALE GENOMIC DNA]</scope>
    <source>
        <strain evidence="1 2">NST_G2</strain>
    </source>
</reference>
<evidence type="ECO:0000313" key="2">
    <source>
        <dbReference type="Proteomes" id="UP000275846"/>
    </source>
</evidence>
<dbReference type="Proteomes" id="UP000275846">
    <property type="component" value="Unassembled WGS sequence"/>
</dbReference>
<name>A0A183SV58_SCHSO</name>
<dbReference type="WBParaSite" id="SSLN_0000841601-mRNA-1">
    <property type="protein sequence ID" value="SSLN_0000841601-mRNA-1"/>
    <property type="gene ID" value="SSLN_0000841601"/>
</dbReference>
<evidence type="ECO:0000313" key="3">
    <source>
        <dbReference type="WBParaSite" id="SSLN_0000841601-mRNA-1"/>
    </source>
</evidence>
<organism evidence="3">
    <name type="scientific">Schistocephalus solidus</name>
    <name type="common">Tapeworm</name>
    <dbReference type="NCBI Taxonomy" id="70667"/>
    <lineage>
        <taxon>Eukaryota</taxon>
        <taxon>Metazoa</taxon>
        <taxon>Spiralia</taxon>
        <taxon>Lophotrochozoa</taxon>
        <taxon>Platyhelminthes</taxon>
        <taxon>Cestoda</taxon>
        <taxon>Eucestoda</taxon>
        <taxon>Diphyllobothriidea</taxon>
        <taxon>Diphyllobothriidae</taxon>
        <taxon>Schistocephalus</taxon>
    </lineage>
</organism>
<sequence length="248" mass="27739">MKWSCLLLNGEKPCDIEDADDGDDEEEEEVGVIDEGKKGRANWKCASACEKPGRKETLRKVEEVNDSNMVRTCVASQCPLVVSIGPDDWNFLMQRLICRTQALQRGPQRVSACGPKQAEKWRENLSLWVKREEEDLVPQMQQPSGARNRLRTTITKSLEDKNEGELTGRSHLAPNCLPVMERSPLEGREITDITAATIRLAAIGRARPHSNTRSVSLLDFRCHPFPLPLALNIVNQSPPDTRGNSAGW</sequence>
<proteinExistence type="predicted"/>
<reference evidence="3" key="1">
    <citation type="submission" date="2016-06" db="UniProtKB">
        <authorList>
            <consortium name="WormBaseParasite"/>
        </authorList>
    </citation>
    <scope>IDENTIFICATION</scope>
</reference>
<accession>A0A183SV58</accession>
<dbReference type="EMBL" id="UYSU01034472">
    <property type="protein sequence ID" value="VDL94491.1"/>
    <property type="molecule type" value="Genomic_DNA"/>
</dbReference>
<keyword evidence="2" id="KW-1185">Reference proteome</keyword>
<evidence type="ECO:0000313" key="1">
    <source>
        <dbReference type="EMBL" id="VDL94491.1"/>
    </source>
</evidence>
<gene>
    <name evidence="1" type="ORF">SSLN_LOCUS8106</name>
</gene>